<dbReference type="InterPro" id="IPR035965">
    <property type="entry name" value="PAS-like_dom_sf"/>
</dbReference>
<feature type="domain" description="PAS" evidence="2">
    <location>
        <begin position="61"/>
        <end position="131"/>
    </location>
</feature>
<dbReference type="SMART" id="SM00331">
    <property type="entry name" value="PP2C_SIG"/>
    <property type="match status" value="1"/>
</dbReference>
<name>A0ABP4HCR4_9ACTN</name>
<dbReference type="Gene3D" id="3.30.450.40">
    <property type="match status" value="1"/>
</dbReference>
<dbReference type="CDD" id="cd00130">
    <property type="entry name" value="PAS"/>
    <property type="match status" value="1"/>
</dbReference>
<dbReference type="Gene3D" id="3.60.40.10">
    <property type="entry name" value="PPM-type phosphatase domain"/>
    <property type="match status" value="1"/>
</dbReference>
<dbReference type="InterPro" id="IPR003018">
    <property type="entry name" value="GAF"/>
</dbReference>
<gene>
    <name evidence="3" type="ORF">GCM10009665_52680</name>
</gene>
<dbReference type="SUPFAM" id="SSF55781">
    <property type="entry name" value="GAF domain-like"/>
    <property type="match status" value="1"/>
</dbReference>
<dbReference type="NCBIfam" id="TIGR00229">
    <property type="entry name" value="sensory_box"/>
    <property type="match status" value="1"/>
</dbReference>
<dbReference type="Proteomes" id="UP001500037">
    <property type="component" value="Unassembled WGS sequence"/>
</dbReference>
<dbReference type="Pfam" id="PF07228">
    <property type="entry name" value="SpoIIE"/>
    <property type="match status" value="1"/>
</dbReference>
<keyword evidence="4" id="KW-1185">Reference proteome</keyword>
<proteinExistence type="predicted"/>
<dbReference type="SUPFAM" id="SSF81606">
    <property type="entry name" value="PP2C-like"/>
    <property type="match status" value="1"/>
</dbReference>
<dbReference type="InterPro" id="IPR036457">
    <property type="entry name" value="PPM-type-like_dom_sf"/>
</dbReference>
<dbReference type="Pfam" id="PF08448">
    <property type="entry name" value="PAS_4"/>
    <property type="match status" value="1"/>
</dbReference>
<dbReference type="PANTHER" id="PTHR43156">
    <property type="entry name" value="STAGE II SPORULATION PROTEIN E-RELATED"/>
    <property type="match status" value="1"/>
</dbReference>
<reference evidence="4" key="1">
    <citation type="journal article" date="2019" name="Int. J. Syst. Evol. Microbiol.">
        <title>The Global Catalogue of Microorganisms (GCM) 10K type strain sequencing project: providing services to taxonomists for standard genome sequencing and annotation.</title>
        <authorList>
            <consortium name="The Broad Institute Genomics Platform"/>
            <consortium name="The Broad Institute Genome Sequencing Center for Infectious Disease"/>
            <person name="Wu L."/>
            <person name="Ma J."/>
        </authorList>
    </citation>
    <scope>NUCLEOTIDE SEQUENCE [LARGE SCALE GENOMIC DNA]</scope>
    <source>
        <strain evidence="4">JCM 13004</strain>
    </source>
</reference>
<dbReference type="PROSITE" id="PS50112">
    <property type="entry name" value="PAS"/>
    <property type="match status" value="1"/>
</dbReference>
<dbReference type="RefSeq" id="WP_344444480.1">
    <property type="nucleotide sequence ID" value="NZ_BAAALF010000115.1"/>
</dbReference>
<evidence type="ECO:0000259" key="2">
    <source>
        <dbReference type="PROSITE" id="PS50112"/>
    </source>
</evidence>
<dbReference type="InterPro" id="IPR001932">
    <property type="entry name" value="PPM-type_phosphatase-like_dom"/>
</dbReference>
<evidence type="ECO:0000313" key="3">
    <source>
        <dbReference type="EMBL" id="GAA1255624.1"/>
    </source>
</evidence>
<dbReference type="Pfam" id="PF13185">
    <property type="entry name" value="GAF_2"/>
    <property type="match status" value="1"/>
</dbReference>
<sequence length="609" mass="63820">MAHHEPRSPTPLTVLGDGEAHARLATVTAALRAPAGLTGPTAPSGLTAPGDPDPLSPLLTDYRLVRQILDRATVGVAVLDRELRYRYVNRTLAQINGVPAAGHTGRRIAEVVPGIDVAAAEQALHAVLADGEPRVHTVEGTTASGPATELRWWHNAYHRLEDPDGVPIGVVAMVLEITEDRRIRDALDRAGTRLALLDEAATRIGTTLDVEQASKELTRLLVPRLADAAAVDVIEAGHHVHPSTVLTMRRLALSTTPALVRAGRYVGAAGDLIHPQASSAAARCVAEQAPVVLNSPSDEEIRATAPNVVRVARYHRLGLHSAAFVPLTAGGQAIGVVILVRAGDSPPFDPDEVELMAELAGRAGAGISNAQLYAHEHESALALQRALLAEPMTPHPDLECAGRYLPAGASAEVGGDWYDTVALPGGSSLLVVGDVMGHGLDAAATMSEYRSLVRALALQRRSPAGILQEAERIVEALDLERVATCLLALVDPRSGTCTLAVAGHLPPLLLTPGRRNELLALPVGPPLGAGIGGYRQLTLPFAPGATLLLYTDGLIERRGTDIEESLAGLCALPLDPCAPLEHLIDTALTELAAGHGEDDVALLAARLCP</sequence>
<comment type="caution">
    <text evidence="3">The sequence shown here is derived from an EMBL/GenBank/DDBJ whole genome shotgun (WGS) entry which is preliminary data.</text>
</comment>
<dbReference type="InterPro" id="IPR029016">
    <property type="entry name" value="GAF-like_dom_sf"/>
</dbReference>
<dbReference type="InterPro" id="IPR052016">
    <property type="entry name" value="Bact_Sigma-Reg"/>
</dbReference>
<dbReference type="SMART" id="SM00065">
    <property type="entry name" value="GAF"/>
    <property type="match status" value="1"/>
</dbReference>
<dbReference type="PANTHER" id="PTHR43156:SF2">
    <property type="entry name" value="STAGE II SPORULATION PROTEIN E"/>
    <property type="match status" value="1"/>
</dbReference>
<dbReference type="EMBL" id="BAAALF010000115">
    <property type="protein sequence ID" value="GAA1255624.1"/>
    <property type="molecule type" value="Genomic_DNA"/>
</dbReference>
<evidence type="ECO:0000313" key="4">
    <source>
        <dbReference type="Proteomes" id="UP001500037"/>
    </source>
</evidence>
<dbReference type="InterPro" id="IPR000014">
    <property type="entry name" value="PAS"/>
</dbReference>
<dbReference type="InterPro" id="IPR013656">
    <property type="entry name" value="PAS_4"/>
</dbReference>
<evidence type="ECO:0000256" key="1">
    <source>
        <dbReference type="ARBA" id="ARBA00022801"/>
    </source>
</evidence>
<keyword evidence="1" id="KW-0378">Hydrolase</keyword>
<organism evidence="3 4">
    <name type="scientific">Kitasatospora nipponensis</name>
    <dbReference type="NCBI Taxonomy" id="258049"/>
    <lineage>
        <taxon>Bacteria</taxon>
        <taxon>Bacillati</taxon>
        <taxon>Actinomycetota</taxon>
        <taxon>Actinomycetes</taxon>
        <taxon>Kitasatosporales</taxon>
        <taxon>Streptomycetaceae</taxon>
        <taxon>Kitasatospora</taxon>
    </lineage>
</organism>
<dbReference type="SUPFAM" id="SSF55785">
    <property type="entry name" value="PYP-like sensor domain (PAS domain)"/>
    <property type="match status" value="1"/>
</dbReference>
<dbReference type="Gene3D" id="3.30.450.20">
    <property type="entry name" value="PAS domain"/>
    <property type="match status" value="1"/>
</dbReference>
<accession>A0ABP4HCR4</accession>
<protein>
    <submittedName>
        <fullName evidence="3">SpoIIE family protein phosphatase</fullName>
    </submittedName>
</protein>